<dbReference type="InterPro" id="IPR002018">
    <property type="entry name" value="CarbesteraseB"/>
</dbReference>
<dbReference type="GO" id="GO:0016787">
    <property type="term" value="F:hydrolase activity"/>
    <property type="evidence" value="ECO:0007669"/>
    <property type="project" value="UniProtKB-KW"/>
</dbReference>
<dbReference type="PANTHER" id="PTHR11559">
    <property type="entry name" value="CARBOXYLESTERASE"/>
    <property type="match status" value="1"/>
</dbReference>
<organism evidence="5 6">
    <name type="scientific">Plectosphaerella plurivora</name>
    <dbReference type="NCBI Taxonomy" id="936078"/>
    <lineage>
        <taxon>Eukaryota</taxon>
        <taxon>Fungi</taxon>
        <taxon>Dikarya</taxon>
        <taxon>Ascomycota</taxon>
        <taxon>Pezizomycotina</taxon>
        <taxon>Sordariomycetes</taxon>
        <taxon>Hypocreomycetidae</taxon>
        <taxon>Glomerellales</taxon>
        <taxon>Plectosphaerellaceae</taxon>
        <taxon>Plectosphaerella</taxon>
    </lineage>
</organism>
<name>A0A9P9A7N0_9PEZI</name>
<dbReference type="OrthoDB" id="408631at2759"/>
<proteinExistence type="inferred from homology"/>
<keyword evidence="6" id="KW-1185">Reference proteome</keyword>
<evidence type="ECO:0000256" key="2">
    <source>
        <dbReference type="ARBA" id="ARBA00022801"/>
    </source>
</evidence>
<dbReference type="AlphaFoldDB" id="A0A9P9A7N0"/>
<dbReference type="InterPro" id="IPR019826">
    <property type="entry name" value="Carboxylesterase_B_AS"/>
</dbReference>
<keyword evidence="2 3" id="KW-0378">Hydrolase</keyword>
<evidence type="ECO:0000313" key="6">
    <source>
        <dbReference type="Proteomes" id="UP000770015"/>
    </source>
</evidence>
<evidence type="ECO:0000259" key="4">
    <source>
        <dbReference type="Pfam" id="PF00135"/>
    </source>
</evidence>
<dbReference type="InterPro" id="IPR029058">
    <property type="entry name" value="AB_hydrolase_fold"/>
</dbReference>
<dbReference type="EMBL" id="JAGSXJ010000021">
    <property type="protein sequence ID" value="KAH6678931.1"/>
    <property type="molecule type" value="Genomic_DNA"/>
</dbReference>
<dbReference type="InterPro" id="IPR050309">
    <property type="entry name" value="Type-B_Carboxylest/Lipase"/>
</dbReference>
<evidence type="ECO:0000256" key="1">
    <source>
        <dbReference type="ARBA" id="ARBA00005964"/>
    </source>
</evidence>
<dbReference type="Proteomes" id="UP000770015">
    <property type="component" value="Unassembled WGS sequence"/>
</dbReference>
<dbReference type="Gene3D" id="3.40.50.1820">
    <property type="entry name" value="alpha/beta hydrolase"/>
    <property type="match status" value="1"/>
</dbReference>
<comment type="caution">
    <text evidence="5">The sequence shown here is derived from an EMBL/GenBank/DDBJ whole genome shotgun (WGS) entry which is preliminary data.</text>
</comment>
<dbReference type="SUPFAM" id="SSF53474">
    <property type="entry name" value="alpha/beta-Hydrolases"/>
    <property type="match status" value="1"/>
</dbReference>
<reference evidence="5" key="1">
    <citation type="journal article" date="2021" name="Nat. Commun.">
        <title>Genetic determinants of endophytism in the Arabidopsis root mycobiome.</title>
        <authorList>
            <person name="Mesny F."/>
            <person name="Miyauchi S."/>
            <person name="Thiergart T."/>
            <person name="Pickel B."/>
            <person name="Atanasova L."/>
            <person name="Karlsson M."/>
            <person name="Huettel B."/>
            <person name="Barry K.W."/>
            <person name="Haridas S."/>
            <person name="Chen C."/>
            <person name="Bauer D."/>
            <person name="Andreopoulos W."/>
            <person name="Pangilinan J."/>
            <person name="LaButti K."/>
            <person name="Riley R."/>
            <person name="Lipzen A."/>
            <person name="Clum A."/>
            <person name="Drula E."/>
            <person name="Henrissat B."/>
            <person name="Kohler A."/>
            <person name="Grigoriev I.V."/>
            <person name="Martin F.M."/>
            <person name="Hacquard S."/>
        </authorList>
    </citation>
    <scope>NUCLEOTIDE SEQUENCE</scope>
    <source>
        <strain evidence="5">MPI-SDFR-AT-0117</strain>
    </source>
</reference>
<feature type="domain" description="Carboxylesterase type B" evidence="4">
    <location>
        <begin position="4"/>
        <end position="503"/>
    </location>
</feature>
<sequence>MDGPTVQLRQGTYRGLLLTAGPIRPSLPKAVEAYRGIPYARVASGAEGRFRPASSVPQGTESFDATRHGPLCPTFASSMDEAEGWAVSEDCLNADIYRPVMGSGADIRVPVVIYVHGGGFNFGKGAERDMASFVGHASRDVVAVTFNYRLGPLGFLSSGIGESEGCLNLGLRDQKMLLEWVRDNIHAFGGDAGNVTLMGVSAGAHSIGHHMLSAVPVRPLFHKAILESGASTARSILAPTHERQESQFKDFLRACGISSQLTPKETLDQLRSAPLKAIREAASAVWLPNQDSLRWPFQPVIDGRGGIVPDIPVHLTTSSPPSGALIPVITGFNSHEGAMFLAATRASTIEDFKMFFKSLIPGLSTAQLEQMVVLYPDPVTAPSGMYLPQPPNASPQFCRLAAAYADQAYIAPLLLTAHRNAQAGEPVHVYEFAARGEPFAAANHGSEGDIVAHDLRNLGAHRGLVKISEVMHGLFAQFVASSPGKGGLVFSGHKGTRVQWPRFATPFADSASPEAGEILVFGDGNNERAGGISSGTPTSVRKLSSLEIERCRFWWALMPLSQGMGRDER</sequence>
<gene>
    <name evidence="5" type="ORF">F5X68DRAFT_173372</name>
</gene>
<protein>
    <recommendedName>
        <fullName evidence="3">Carboxylic ester hydrolase</fullName>
        <ecNumber evidence="3">3.1.1.-</ecNumber>
    </recommendedName>
</protein>
<accession>A0A9P9A7N0</accession>
<dbReference type="Pfam" id="PF00135">
    <property type="entry name" value="COesterase"/>
    <property type="match status" value="1"/>
</dbReference>
<dbReference type="EC" id="3.1.1.-" evidence="3"/>
<comment type="similarity">
    <text evidence="1 3">Belongs to the type-B carboxylesterase/lipase family.</text>
</comment>
<dbReference type="PROSITE" id="PS00122">
    <property type="entry name" value="CARBOXYLESTERASE_B_1"/>
    <property type="match status" value="1"/>
</dbReference>
<evidence type="ECO:0000256" key="3">
    <source>
        <dbReference type="RuleBase" id="RU361235"/>
    </source>
</evidence>
<evidence type="ECO:0000313" key="5">
    <source>
        <dbReference type="EMBL" id="KAH6678931.1"/>
    </source>
</evidence>